<dbReference type="GO" id="GO:0015074">
    <property type="term" value="P:DNA integration"/>
    <property type="evidence" value="ECO:0007669"/>
    <property type="project" value="InterPro"/>
</dbReference>
<evidence type="ECO:0000313" key="14">
    <source>
        <dbReference type="Proteomes" id="UP000732527"/>
    </source>
</evidence>
<dbReference type="InterPro" id="IPR001584">
    <property type="entry name" value="Integrase_cat-core"/>
</dbReference>
<keyword evidence="2" id="KW-0175">Coiled coil</keyword>
<evidence type="ECO:0000313" key="7">
    <source>
        <dbReference type="EMBL" id="QIA87361.1"/>
    </source>
</evidence>
<gene>
    <name evidence="5" type="ORF">FEE39_01455</name>
    <name evidence="6" type="ORF">FEE39_02145</name>
    <name evidence="7" type="ORF">FEE39_03165</name>
    <name evidence="8" type="ORF">FEE39_03375</name>
    <name evidence="9" type="ORF">FEE39_04280</name>
    <name evidence="10" type="ORF">FEE39_05310</name>
    <name evidence="11" type="ORF">FEE39_08400</name>
    <name evidence="12" type="ORF">FEE39_10685</name>
    <name evidence="4" type="ORF">K8V69_08255</name>
</gene>
<dbReference type="Proteomes" id="UP000464749">
    <property type="component" value="Plasmid unnamed2"/>
</dbReference>
<proteinExistence type="predicted"/>
<dbReference type="PROSITE" id="PS50994">
    <property type="entry name" value="INTEGRASE"/>
    <property type="match status" value="1"/>
</dbReference>
<dbReference type="InterPro" id="IPR048020">
    <property type="entry name" value="Transpos_IS3"/>
</dbReference>
<evidence type="ECO:0000313" key="9">
    <source>
        <dbReference type="EMBL" id="QIA87564.1"/>
    </source>
</evidence>
<reference evidence="4" key="3">
    <citation type="submission" date="2021-09" db="EMBL/GenBank/DDBJ databases">
        <authorList>
            <person name="Gilroy R."/>
        </authorList>
    </citation>
    <scope>NUCLEOTIDE SEQUENCE</scope>
    <source>
        <strain evidence="4">CHK192-2623</strain>
    </source>
</reference>
<dbReference type="InterPro" id="IPR025948">
    <property type="entry name" value="HTH-like_dom"/>
</dbReference>
<dbReference type="Pfam" id="PF00665">
    <property type="entry name" value="rve"/>
    <property type="match status" value="1"/>
</dbReference>
<feature type="domain" description="Integrase catalytic" evidence="3">
    <location>
        <begin position="301"/>
        <end position="464"/>
    </location>
</feature>
<dbReference type="InterPro" id="IPR010921">
    <property type="entry name" value="Trp_repressor/repl_initiator"/>
</dbReference>
<dbReference type="Pfam" id="PF01527">
    <property type="entry name" value="HTH_Tnp_1"/>
    <property type="match status" value="1"/>
</dbReference>
<evidence type="ECO:0000313" key="8">
    <source>
        <dbReference type="EMBL" id="QIA87402.1"/>
    </source>
</evidence>
<dbReference type="InterPro" id="IPR002514">
    <property type="entry name" value="Transposase_8"/>
</dbReference>
<dbReference type="InterPro" id="IPR036388">
    <property type="entry name" value="WH-like_DNA-bd_sf"/>
</dbReference>
<dbReference type="PANTHER" id="PTHR46889:SF4">
    <property type="entry name" value="TRANSPOSASE INSO FOR INSERTION SEQUENCE ELEMENT IS911B-RELATED"/>
    <property type="match status" value="1"/>
</dbReference>
<evidence type="ECO:0000313" key="6">
    <source>
        <dbReference type="EMBL" id="QIA87187.1"/>
    </source>
</evidence>
<dbReference type="EMBL" id="CP040854">
    <property type="protein sequence ID" value="QIA88255.1"/>
    <property type="molecule type" value="Genomic_DNA"/>
</dbReference>
<evidence type="ECO:0000256" key="2">
    <source>
        <dbReference type="SAM" id="Coils"/>
    </source>
</evidence>
<dbReference type="EMBL" id="CP040854">
    <property type="protein sequence ID" value="QIA87361.1"/>
    <property type="molecule type" value="Genomic_DNA"/>
</dbReference>
<protein>
    <submittedName>
        <fullName evidence="4">IS3 family transposase</fullName>
    </submittedName>
</protein>
<keyword evidence="12" id="KW-0614">Plasmid</keyword>
<evidence type="ECO:0000313" key="11">
    <source>
        <dbReference type="EMBL" id="QIA88255.1"/>
    </source>
</evidence>
<dbReference type="EMBL" id="CP040854">
    <property type="protein sequence ID" value="QIA87402.1"/>
    <property type="molecule type" value="Genomic_DNA"/>
</dbReference>
<evidence type="ECO:0000313" key="10">
    <source>
        <dbReference type="EMBL" id="QIA87752.1"/>
    </source>
</evidence>
<dbReference type="Pfam" id="PF13518">
    <property type="entry name" value="HTH_28"/>
    <property type="match status" value="1"/>
</dbReference>
<comment type="function">
    <text evidence="1">Involved in the transposition of the insertion sequence.</text>
</comment>
<dbReference type="EMBL" id="CP040854">
    <property type="protein sequence ID" value="QIA87069.1"/>
    <property type="molecule type" value="Genomic_DNA"/>
</dbReference>
<dbReference type="GO" id="GO:0043565">
    <property type="term" value="F:sequence-specific DNA binding"/>
    <property type="evidence" value="ECO:0007669"/>
    <property type="project" value="InterPro"/>
</dbReference>
<dbReference type="RefSeq" id="WP_117285382.1">
    <property type="nucleotide sequence ID" value="NZ_CABIWE010000006.1"/>
</dbReference>
<dbReference type="SUPFAM" id="SSF48295">
    <property type="entry name" value="TrpR-like"/>
    <property type="match status" value="1"/>
</dbReference>
<dbReference type="Proteomes" id="UP000464749">
    <property type="component" value="Chromosome"/>
</dbReference>
<dbReference type="GeneID" id="83570509"/>
<dbReference type="EMBL" id="DYYQ01000055">
    <property type="protein sequence ID" value="HJE50134.1"/>
    <property type="molecule type" value="Genomic_DNA"/>
</dbReference>
<dbReference type="Pfam" id="PF13333">
    <property type="entry name" value="rve_2"/>
    <property type="match status" value="1"/>
</dbReference>
<dbReference type="InterPro" id="IPR009057">
    <property type="entry name" value="Homeodomain-like_sf"/>
</dbReference>
<sequence length="467" mass="54274">MTKYSTELKIEIVSKYLNHEDSIKGLAKQYNIHWTLIRRWIDKAKCQGLAALSVKHTKTTYSSDFRLNVVRYYLTHSIGVSKVAAKFNISDSQVYNWAKKFNEEGYAGLLPKQKGRPRKVPKKSKKTTKKLELSEKQKYEEKILKQEAELERLRVENLGLKKSGCPISTLSNKQKTQLIQDIRAKHHQIKLKVLFKVLKLNRKTYYDNVKNRINQADKYALVKEKIQEIYYGYEGQETYGYRPMWGALRDEGFKLSLETVRKLMRSLGIKTTIYHKNTGKYSSYKGNVGKKAPNILNQTFDETIPYKVLHTDVTEYKLTSGKKVYISPVVDEASLEILACAVSYSPEMKTIYNMLDELADNLPPGAAPILHSDQGFQYQNPGYQARLKKMNIIQSMSRKGNCHDNAPGETIFNLMKREKLNRLKIGSLEEMKEILKDYIYWFNNVRRSNKLKYTTPVKYRNRVLSNL</sequence>
<evidence type="ECO:0000313" key="5">
    <source>
        <dbReference type="EMBL" id="QIA87069.1"/>
    </source>
</evidence>
<geneLocation type="plasmid" evidence="12 13">
    <name>unnamed2</name>
</geneLocation>
<dbReference type="NCBIfam" id="NF033516">
    <property type="entry name" value="transpos_IS3"/>
    <property type="match status" value="1"/>
</dbReference>
<dbReference type="Gene3D" id="1.10.10.10">
    <property type="entry name" value="Winged helix-like DNA-binding domain superfamily/Winged helix DNA-binding domain"/>
    <property type="match status" value="2"/>
</dbReference>
<dbReference type="InterPro" id="IPR050900">
    <property type="entry name" value="Transposase_IS3/IS150/IS904"/>
</dbReference>
<evidence type="ECO:0000313" key="4">
    <source>
        <dbReference type="EMBL" id="HJE50134.1"/>
    </source>
</evidence>
<dbReference type="InterPro" id="IPR012337">
    <property type="entry name" value="RNaseH-like_sf"/>
</dbReference>
<dbReference type="PANTHER" id="PTHR46889">
    <property type="entry name" value="TRANSPOSASE INSF FOR INSERTION SEQUENCE IS3B-RELATED"/>
    <property type="match status" value="1"/>
</dbReference>
<evidence type="ECO:0000259" key="3">
    <source>
        <dbReference type="PROSITE" id="PS50994"/>
    </source>
</evidence>
<dbReference type="InterPro" id="IPR055247">
    <property type="entry name" value="InsJ-like_HTH"/>
</dbReference>
<evidence type="ECO:0000313" key="12">
    <source>
        <dbReference type="EMBL" id="QIA88699.1"/>
    </source>
</evidence>
<evidence type="ECO:0000313" key="13">
    <source>
        <dbReference type="Proteomes" id="UP000464749"/>
    </source>
</evidence>
<evidence type="ECO:0000256" key="1">
    <source>
        <dbReference type="ARBA" id="ARBA00002286"/>
    </source>
</evidence>
<dbReference type="InterPro" id="IPR036397">
    <property type="entry name" value="RNaseH_sf"/>
</dbReference>
<organism evidence="4 14">
    <name type="scientific">Lactobacillus johnsonii</name>
    <dbReference type="NCBI Taxonomy" id="33959"/>
    <lineage>
        <taxon>Bacteria</taxon>
        <taxon>Bacillati</taxon>
        <taxon>Bacillota</taxon>
        <taxon>Bacilli</taxon>
        <taxon>Lactobacillales</taxon>
        <taxon>Lactobacillaceae</taxon>
        <taxon>Lactobacillus</taxon>
    </lineage>
</organism>
<reference evidence="4" key="2">
    <citation type="journal article" date="2021" name="PeerJ">
        <title>Extensive microbial diversity within the chicken gut microbiome revealed by metagenomics and culture.</title>
        <authorList>
            <person name="Gilroy R."/>
            <person name="Ravi A."/>
            <person name="Getino M."/>
            <person name="Pursley I."/>
            <person name="Horton D.L."/>
            <person name="Alikhan N.F."/>
            <person name="Baker D."/>
            <person name="Gharbi K."/>
            <person name="Hall N."/>
            <person name="Watson M."/>
            <person name="Adriaenssens E.M."/>
            <person name="Foster-Nyarko E."/>
            <person name="Jarju S."/>
            <person name="Secka A."/>
            <person name="Antonio M."/>
            <person name="Oren A."/>
            <person name="Chaudhuri R.R."/>
            <person name="La Ragione R."/>
            <person name="Hildebrand F."/>
            <person name="Pallen M.J."/>
        </authorList>
    </citation>
    <scope>NUCLEOTIDE SEQUENCE</scope>
    <source>
        <strain evidence="4">CHK192-2623</strain>
    </source>
</reference>
<reference evidence="5 13" key="1">
    <citation type="submission" date="2019-06" db="EMBL/GenBank/DDBJ databases">
        <title>Whole genome sequencing of Lactobacillus johnsonii strain G2A.</title>
        <authorList>
            <person name="Conlan S."/>
            <person name="Thomas P.J."/>
            <person name="Mullikin J."/>
            <person name="Singer J."/>
            <person name="Weaver C."/>
            <person name="Segre J.A."/>
        </authorList>
    </citation>
    <scope>NUCLEOTIDE SEQUENCE [LARGE SCALE GENOMIC DNA]</scope>
    <source>
        <strain evidence="5 13">G2A</strain>
        <plasmid evidence="12 13">unnamed2</plasmid>
    </source>
</reference>
<feature type="coiled-coil region" evidence="2">
    <location>
        <begin position="129"/>
        <end position="163"/>
    </location>
</feature>
<dbReference type="SUPFAM" id="SSF53098">
    <property type="entry name" value="Ribonuclease H-like"/>
    <property type="match status" value="1"/>
</dbReference>
<dbReference type="EMBL" id="CP040854">
    <property type="protein sequence ID" value="QIA87187.1"/>
    <property type="molecule type" value="Genomic_DNA"/>
</dbReference>
<dbReference type="EMBL" id="CP040854">
    <property type="protein sequence ID" value="QIA87752.1"/>
    <property type="molecule type" value="Genomic_DNA"/>
</dbReference>
<dbReference type="Pfam" id="PF13276">
    <property type="entry name" value="HTH_21"/>
    <property type="match status" value="1"/>
</dbReference>
<dbReference type="EMBL" id="CP040854">
    <property type="protein sequence ID" value="QIA87564.1"/>
    <property type="molecule type" value="Genomic_DNA"/>
</dbReference>
<dbReference type="SUPFAM" id="SSF46689">
    <property type="entry name" value="Homeodomain-like"/>
    <property type="match status" value="1"/>
</dbReference>
<dbReference type="EMBL" id="CP040856">
    <property type="protein sequence ID" value="QIA88699.1"/>
    <property type="molecule type" value="Genomic_DNA"/>
</dbReference>
<dbReference type="Proteomes" id="UP000732527">
    <property type="component" value="Unassembled WGS sequence"/>
</dbReference>
<name>A0A346MT33_LACJH</name>
<dbReference type="AlphaFoldDB" id="A0A346MT33"/>
<accession>A0A346MT33</accession>
<dbReference type="Gene3D" id="3.30.420.10">
    <property type="entry name" value="Ribonuclease H-like superfamily/Ribonuclease H"/>
    <property type="match status" value="1"/>
</dbReference>